<name>A0A5N5QJ92_9AGAM</name>
<dbReference type="EMBL" id="SSOP01000093">
    <property type="protein sequence ID" value="KAB5591704.1"/>
    <property type="molecule type" value="Genomic_DNA"/>
</dbReference>
<dbReference type="OrthoDB" id="3226000at2759"/>
<gene>
    <name evidence="1" type="ORF">CTheo_4868</name>
</gene>
<dbReference type="Proteomes" id="UP000383932">
    <property type="component" value="Unassembled WGS sequence"/>
</dbReference>
<protein>
    <submittedName>
        <fullName evidence="1">Transcriptional regulatory protein</fullName>
    </submittedName>
</protein>
<evidence type="ECO:0000313" key="2">
    <source>
        <dbReference type="Proteomes" id="UP000383932"/>
    </source>
</evidence>
<reference evidence="1 2" key="1">
    <citation type="journal article" date="2019" name="Fungal Biol. Biotechnol.">
        <title>Draft genome sequence of fastidious pathogen Ceratobasidium theobromae, which causes vascular-streak dieback in Theobroma cacao.</title>
        <authorList>
            <person name="Ali S.S."/>
            <person name="Asman A."/>
            <person name="Shao J."/>
            <person name="Firmansyah A.P."/>
            <person name="Susilo A.W."/>
            <person name="Rosmana A."/>
            <person name="McMahon P."/>
            <person name="Junaid M."/>
            <person name="Guest D."/>
            <person name="Kheng T.Y."/>
            <person name="Meinhardt L.W."/>
            <person name="Bailey B.A."/>
        </authorList>
    </citation>
    <scope>NUCLEOTIDE SEQUENCE [LARGE SCALE GENOMIC DNA]</scope>
    <source>
        <strain evidence="1 2">CT2</strain>
    </source>
</reference>
<proteinExistence type="predicted"/>
<dbReference type="AlphaFoldDB" id="A0A5N5QJ92"/>
<organism evidence="1 2">
    <name type="scientific">Ceratobasidium theobromae</name>
    <dbReference type="NCBI Taxonomy" id="1582974"/>
    <lineage>
        <taxon>Eukaryota</taxon>
        <taxon>Fungi</taxon>
        <taxon>Dikarya</taxon>
        <taxon>Basidiomycota</taxon>
        <taxon>Agaricomycotina</taxon>
        <taxon>Agaricomycetes</taxon>
        <taxon>Cantharellales</taxon>
        <taxon>Ceratobasidiaceae</taxon>
        <taxon>Ceratobasidium</taxon>
    </lineage>
</organism>
<dbReference type="InterPro" id="IPR021858">
    <property type="entry name" value="Fun_TF"/>
</dbReference>
<dbReference type="Pfam" id="PF11951">
    <property type="entry name" value="Fungal_trans_2"/>
    <property type="match status" value="1"/>
</dbReference>
<sequence length="431" mass="49067">MGAQNSQPLFAMATNRTTSPIPSLRQLFTFYSRIPCPPPNQSMAFLYAPDVEDYILSHCDRTMKNLYFKPSNNAQMRQVFLSRLNSSSFTRWVTLLYIRIHESYLNGDTLQNQARIRWIEDIEHALRTILAHNPEPHEAQDRLGDWLGVLLLRLRMAHISSSYTALRNATPTFLQLAFSDPNLWPADSDSTSIPLTSTIISPRHELANFVLVDSVCSMAFGLPQQVEYDTSLGASPLIQNQHESLLSFPTEFQVTLTEINACRDASSTARDWREIEHRLMTWEAQSGKQDSGWESWMVVAWLAVQESWRHTLLTYLYMAACGASSDDPRVQSSVCQIFRVTGTVKKQESSEVGVPFFVQYLMAGICARSEKHRKIAREQLLEVSESKIWLMSGVDFVPVLDHLWHGAAANGQPIKWSDYMRSRETMLPVVT</sequence>
<evidence type="ECO:0000313" key="1">
    <source>
        <dbReference type="EMBL" id="KAB5591704.1"/>
    </source>
</evidence>
<keyword evidence="2" id="KW-1185">Reference proteome</keyword>
<accession>A0A5N5QJ92</accession>
<comment type="caution">
    <text evidence="1">The sequence shown here is derived from an EMBL/GenBank/DDBJ whole genome shotgun (WGS) entry which is preliminary data.</text>
</comment>